<dbReference type="Pfam" id="PF16355">
    <property type="entry name" value="DUF4982"/>
    <property type="match status" value="1"/>
</dbReference>
<dbReference type="Pfam" id="PF00703">
    <property type="entry name" value="Glyco_hydro_2"/>
    <property type="match status" value="1"/>
</dbReference>
<evidence type="ECO:0000256" key="2">
    <source>
        <dbReference type="ARBA" id="ARBA00022801"/>
    </source>
</evidence>
<evidence type="ECO:0000259" key="5">
    <source>
        <dbReference type="Pfam" id="PF00703"/>
    </source>
</evidence>
<dbReference type="InterPro" id="IPR013783">
    <property type="entry name" value="Ig-like_fold"/>
</dbReference>
<dbReference type="SUPFAM" id="SSF51445">
    <property type="entry name" value="(Trans)glycosidases"/>
    <property type="match status" value="1"/>
</dbReference>
<feature type="domain" description="Glycoside hydrolase family 2 immunoglobulin-like beta-sandwich" evidence="5">
    <location>
        <begin position="188"/>
        <end position="290"/>
    </location>
</feature>
<dbReference type="Gene3D" id="2.60.120.260">
    <property type="entry name" value="Galactose-binding domain-like"/>
    <property type="match status" value="1"/>
</dbReference>
<dbReference type="InterPro" id="IPR051913">
    <property type="entry name" value="GH2_Domain-Containing"/>
</dbReference>
<dbReference type="AlphaFoldDB" id="A0A1V9FIU2"/>
<keyword evidence="4" id="KW-0732">Signal</keyword>
<accession>A0A1V9FIU2</accession>
<dbReference type="InterPro" id="IPR006102">
    <property type="entry name" value="Ig-like_GH2"/>
</dbReference>
<evidence type="ECO:0000256" key="3">
    <source>
        <dbReference type="ARBA" id="ARBA00023295"/>
    </source>
</evidence>
<proteinExistence type="inferred from homology"/>
<keyword evidence="11" id="KW-1185">Reference proteome</keyword>
<dbReference type="Gene3D" id="3.20.20.80">
    <property type="entry name" value="Glycosidases"/>
    <property type="match status" value="1"/>
</dbReference>
<sequence>MIWIRNYFKLLCLLLPVFGIAQETRQQQLFNADWKFHKGEVAGAEKTAFNDASWRTLNLPHDWSIEGPFSNEWASGTGYLPGGIGWYRKTFTLPANYAGKQVYVYFDGVYKNSEVFINGHSVGKRPNGFIPFQYELTKFLQPGNNTIAVKVDHTTFADSRWYTGSGIYRNVYLIAANPVHIAQWGVAFSTPDVSATSATANIKVTVANSAKANKPVTVQCTLLDKEGRSVATAQKNITVGTGKPTQADCSFTVANPALWSIDNPNLYTLQVTVTESGKKTDEWTDKVGIRSIRYDANKGFFLNEVSTKLLGVCIHDDAGVLGVAVPQEVWVRRFRTLKAAGCNAIRLSHNPHADYLYKLCDEMGFVVMDEAFDEWEVGKNKWIKGWNNGKPGNDGYHTYFAEWSDKDLRDMILRNRNHPSIIMWSIGNEIDYPNDPYTHEILNTGNNPQIYGRGYDSSHPAAARLGEISKRLVQIAKQYDTTRPITAALAGVVMSNTTSYPGNLDIVGYNYQEYRYEEDHQQYPNRVIYDSENGMRLSAWNAVGNNPYIAGQFLWTGIDYLGEAGNWPNRSNTAGLLDLGGFVKPEYYFRQSIWTSKPMIYMGTAPIPKTEDNGIWSHKPAAPKWTGTDGDSIRVNCFTNCSAAELFLNGQSLGKRSMADAKNRILWWNTVYHPGELVVKGYNAGKEVAQYTLNTTGKVTAIVATPYKDPLIDASTGLKQIEVTFTDDKGRRVYDAENPVTVSITGGATLLGIENGDANDTGDYHAATRKAKNGVLIVYVQPNAKNEGYSIKIESPGMQPAYLKTFREDSEVIKKLSR</sequence>
<feature type="domain" description="Glycoside hydrolase family 2" evidence="9">
    <location>
        <begin position="705"/>
        <end position="802"/>
    </location>
</feature>
<evidence type="ECO:0000259" key="7">
    <source>
        <dbReference type="Pfam" id="PF02837"/>
    </source>
</evidence>
<evidence type="ECO:0000313" key="10">
    <source>
        <dbReference type="EMBL" id="OQP58279.1"/>
    </source>
</evidence>
<dbReference type="InterPro" id="IPR040605">
    <property type="entry name" value="Glyco_hydro2_dom5"/>
</dbReference>
<dbReference type="PRINTS" id="PR00132">
    <property type="entry name" value="GLHYDRLASE2"/>
</dbReference>
<reference evidence="10 11" key="1">
    <citation type="submission" date="2016-03" db="EMBL/GenBank/DDBJ databases">
        <title>Niastella vici sp. nov., isolated from farmland soil.</title>
        <authorList>
            <person name="Chen L."/>
            <person name="Wang D."/>
            <person name="Yang S."/>
            <person name="Wang G."/>
        </authorList>
    </citation>
    <scope>NUCLEOTIDE SEQUENCE [LARGE SCALE GENOMIC DNA]</scope>
    <source>
        <strain evidence="10 11">DJ57</strain>
    </source>
</reference>
<dbReference type="PANTHER" id="PTHR42732">
    <property type="entry name" value="BETA-GALACTOSIDASE"/>
    <property type="match status" value="1"/>
</dbReference>
<dbReference type="Proteomes" id="UP000192796">
    <property type="component" value="Unassembled WGS sequence"/>
</dbReference>
<feature type="signal peptide" evidence="4">
    <location>
        <begin position="1"/>
        <end position="21"/>
    </location>
</feature>
<dbReference type="SUPFAM" id="SSF49303">
    <property type="entry name" value="beta-Galactosidase/glucuronidase domain"/>
    <property type="match status" value="1"/>
</dbReference>
<dbReference type="InterPro" id="IPR008979">
    <property type="entry name" value="Galactose-bd-like_sf"/>
</dbReference>
<comment type="caution">
    <text evidence="10">The sequence shown here is derived from an EMBL/GenBank/DDBJ whole genome shotgun (WGS) entry which is preliminary data.</text>
</comment>
<evidence type="ECO:0000259" key="6">
    <source>
        <dbReference type="Pfam" id="PF02836"/>
    </source>
</evidence>
<name>A0A1V9FIU2_9BACT</name>
<dbReference type="InterPro" id="IPR036156">
    <property type="entry name" value="Beta-gal/glucu_dom_sf"/>
</dbReference>
<keyword evidence="2" id="KW-0378">Hydrolase</keyword>
<dbReference type="OrthoDB" id="9801077at2"/>
<dbReference type="InterPro" id="IPR006101">
    <property type="entry name" value="Glyco_hydro_2"/>
</dbReference>
<dbReference type="Gene3D" id="2.60.40.10">
    <property type="entry name" value="Immunoglobulins"/>
    <property type="match status" value="3"/>
</dbReference>
<organism evidence="10 11">
    <name type="scientific">Niastella vici</name>
    <dbReference type="NCBI Taxonomy" id="1703345"/>
    <lineage>
        <taxon>Bacteria</taxon>
        <taxon>Pseudomonadati</taxon>
        <taxon>Bacteroidota</taxon>
        <taxon>Chitinophagia</taxon>
        <taxon>Chitinophagales</taxon>
        <taxon>Chitinophagaceae</taxon>
        <taxon>Niastella</taxon>
    </lineage>
</organism>
<protein>
    <submittedName>
        <fullName evidence="10">Beta-galactosidase</fullName>
    </submittedName>
</protein>
<feature type="domain" description="DUF4982" evidence="8">
    <location>
        <begin position="630"/>
        <end position="689"/>
    </location>
</feature>
<dbReference type="STRING" id="1703345.A3860_08140"/>
<feature type="chain" id="PRO_5012506370" evidence="4">
    <location>
        <begin position="22"/>
        <end position="818"/>
    </location>
</feature>
<dbReference type="PANTHER" id="PTHR42732:SF1">
    <property type="entry name" value="BETA-MANNOSIDASE"/>
    <property type="match status" value="1"/>
</dbReference>
<dbReference type="Pfam" id="PF02836">
    <property type="entry name" value="Glyco_hydro_2_C"/>
    <property type="match status" value="1"/>
</dbReference>
<dbReference type="SUPFAM" id="SSF49785">
    <property type="entry name" value="Galactose-binding domain-like"/>
    <property type="match status" value="1"/>
</dbReference>
<dbReference type="GO" id="GO:0004553">
    <property type="term" value="F:hydrolase activity, hydrolyzing O-glycosyl compounds"/>
    <property type="evidence" value="ECO:0007669"/>
    <property type="project" value="InterPro"/>
</dbReference>
<feature type="domain" description="Glycosyl hydrolases family 2 sugar binding" evidence="7">
    <location>
        <begin position="83"/>
        <end position="174"/>
    </location>
</feature>
<gene>
    <name evidence="10" type="ORF">A3860_08140</name>
</gene>
<evidence type="ECO:0000259" key="8">
    <source>
        <dbReference type="Pfam" id="PF16355"/>
    </source>
</evidence>
<dbReference type="InterPro" id="IPR006104">
    <property type="entry name" value="Glyco_hydro_2_N"/>
</dbReference>
<dbReference type="GO" id="GO:0005975">
    <property type="term" value="P:carbohydrate metabolic process"/>
    <property type="evidence" value="ECO:0007669"/>
    <property type="project" value="InterPro"/>
</dbReference>
<feature type="domain" description="Glycoside hydrolase family 2 catalytic" evidence="6">
    <location>
        <begin position="297"/>
        <end position="488"/>
    </location>
</feature>
<evidence type="ECO:0000256" key="4">
    <source>
        <dbReference type="SAM" id="SignalP"/>
    </source>
</evidence>
<dbReference type="PROSITE" id="PS00608">
    <property type="entry name" value="GLYCOSYL_HYDROL_F2_2"/>
    <property type="match status" value="1"/>
</dbReference>
<keyword evidence="3" id="KW-0326">Glycosidase</keyword>
<dbReference type="RefSeq" id="WP_081155431.1">
    <property type="nucleotide sequence ID" value="NZ_LVYD01000102.1"/>
</dbReference>
<dbReference type="InterPro" id="IPR023232">
    <property type="entry name" value="Glyco_hydro_2_AS"/>
</dbReference>
<dbReference type="InterPro" id="IPR032311">
    <property type="entry name" value="DUF4982"/>
</dbReference>
<dbReference type="InterPro" id="IPR017853">
    <property type="entry name" value="GH"/>
</dbReference>
<comment type="similarity">
    <text evidence="1">Belongs to the glycosyl hydrolase 2 family.</text>
</comment>
<dbReference type="Pfam" id="PF02837">
    <property type="entry name" value="Glyco_hydro_2_N"/>
    <property type="match status" value="1"/>
</dbReference>
<dbReference type="EMBL" id="LVYD01000102">
    <property type="protein sequence ID" value="OQP58279.1"/>
    <property type="molecule type" value="Genomic_DNA"/>
</dbReference>
<evidence type="ECO:0000313" key="11">
    <source>
        <dbReference type="Proteomes" id="UP000192796"/>
    </source>
</evidence>
<dbReference type="InterPro" id="IPR006103">
    <property type="entry name" value="Glyco_hydro_2_cat"/>
</dbReference>
<dbReference type="Pfam" id="PF18565">
    <property type="entry name" value="Glyco_hydro2_C5"/>
    <property type="match status" value="1"/>
</dbReference>
<evidence type="ECO:0000259" key="9">
    <source>
        <dbReference type="Pfam" id="PF18565"/>
    </source>
</evidence>
<evidence type="ECO:0000256" key="1">
    <source>
        <dbReference type="ARBA" id="ARBA00007401"/>
    </source>
</evidence>